<protein>
    <recommendedName>
        <fullName evidence="1">Methyltransferase FkbM domain-containing protein</fullName>
    </recommendedName>
</protein>
<dbReference type="InParanoid" id="K1R010"/>
<dbReference type="AlphaFoldDB" id="K1R010"/>
<gene>
    <name evidence="2" type="ORF">CGI_10017038</name>
</gene>
<dbReference type="Gene3D" id="3.40.50.150">
    <property type="entry name" value="Vaccinia Virus protein VP39"/>
    <property type="match status" value="1"/>
</dbReference>
<organism evidence="2">
    <name type="scientific">Magallana gigas</name>
    <name type="common">Pacific oyster</name>
    <name type="synonym">Crassostrea gigas</name>
    <dbReference type="NCBI Taxonomy" id="29159"/>
    <lineage>
        <taxon>Eukaryota</taxon>
        <taxon>Metazoa</taxon>
        <taxon>Spiralia</taxon>
        <taxon>Lophotrochozoa</taxon>
        <taxon>Mollusca</taxon>
        <taxon>Bivalvia</taxon>
        <taxon>Autobranchia</taxon>
        <taxon>Pteriomorphia</taxon>
        <taxon>Ostreida</taxon>
        <taxon>Ostreoidea</taxon>
        <taxon>Ostreidae</taxon>
        <taxon>Magallana</taxon>
    </lineage>
</organism>
<evidence type="ECO:0000259" key="1">
    <source>
        <dbReference type="Pfam" id="PF05050"/>
    </source>
</evidence>
<dbReference type="InterPro" id="IPR006342">
    <property type="entry name" value="FkbM_mtfrase"/>
</dbReference>
<dbReference type="EMBL" id="JH817356">
    <property type="protein sequence ID" value="EKC39273.1"/>
    <property type="molecule type" value="Genomic_DNA"/>
</dbReference>
<feature type="domain" description="Methyltransferase FkbM" evidence="1">
    <location>
        <begin position="5"/>
        <end position="68"/>
    </location>
</feature>
<name>K1R010_MAGGI</name>
<dbReference type="Pfam" id="PF05050">
    <property type="entry name" value="Methyltransf_21"/>
    <property type="match status" value="1"/>
</dbReference>
<accession>K1R010</accession>
<proteinExistence type="predicted"/>
<dbReference type="HOGENOM" id="CLU_1837024_0_0_1"/>
<dbReference type="InterPro" id="IPR029063">
    <property type="entry name" value="SAM-dependent_MTases_sf"/>
</dbReference>
<sequence>MELLNRTNTITVPCFNLKNVLSVIKTHHIDFYSLDVEGGEMTVLESMRDGLKTRRITVDVWSVEYRVWDGHNIIDDKSMEKLNALRRFFSDIGGYSEHSQISLPTEKNMIDGCALDVVFVRNEMFCKTHKKLSKGSPCPT</sequence>
<reference evidence="2" key="1">
    <citation type="journal article" date="2012" name="Nature">
        <title>The oyster genome reveals stress adaptation and complexity of shell formation.</title>
        <authorList>
            <person name="Zhang G."/>
            <person name="Fang X."/>
            <person name="Guo X."/>
            <person name="Li L."/>
            <person name="Luo R."/>
            <person name="Xu F."/>
            <person name="Yang P."/>
            <person name="Zhang L."/>
            <person name="Wang X."/>
            <person name="Qi H."/>
            <person name="Xiong Z."/>
            <person name="Que H."/>
            <person name="Xie Y."/>
            <person name="Holland P.W."/>
            <person name="Paps J."/>
            <person name="Zhu Y."/>
            <person name="Wu F."/>
            <person name="Chen Y."/>
            <person name="Wang J."/>
            <person name="Peng C."/>
            <person name="Meng J."/>
            <person name="Yang L."/>
            <person name="Liu J."/>
            <person name="Wen B."/>
            <person name="Zhang N."/>
            <person name="Huang Z."/>
            <person name="Zhu Q."/>
            <person name="Feng Y."/>
            <person name="Mount A."/>
            <person name="Hedgecock D."/>
            <person name="Xu Z."/>
            <person name="Liu Y."/>
            <person name="Domazet-Loso T."/>
            <person name="Du Y."/>
            <person name="Sun X."/>
            <person name="Zhang S."/>
            <person name="Liu B."/>
            <person name="Cheng P."/>
            <person name="Jiang X."/>
            <person name="Li J."/>
            <person name="Fan D."/>
            <person name="Wang W."/>
            <person name="Fu W."/>
            <person name="Wang T."/>
            <person name="Wang B."/>
            <person name="Zhang J."/>
            <person name="Peng Z."/>
            <person name="Li Y."/>
            <person name="Li N."/>
            <person name="Wang J."/>
            <person name="Chen M."/>
            <person name="He Y."/>
            <person name="Tan F."/>
            <person name="Song X."/>
            <person name="Zheng Q."/>
            <person name="Huang R."/>
            <person name="Yang H."/>
            <person name="Du X."/>
            <person name="Chen L."/>
            <person name="Yang M."/>
            <person name="Gaffney P.M."/>
            <person name="Wang S."/>
            <person name="Luo L."/>
            <person name="She Z."/>
            <person name="Ming Y."/>
            <person name="Huang W."/>
            <person name="Zhang S."/>
            <person name="Huang B."/>
            <person name="Zhang Y."/>
            <person name="Qu T."/>
            <person name="Ni P."/>
            <person name="Miao G."/>
            <person name="Wang J."/>
            <person name="Wang Q."/>
            <person name="Steinberg C.E."/>
            <person name="Wang H."/>
            <person name="Li N."/>
            <person name="Qian L."/>
            <person name="Zhang G."/>
            <person name="Li Y."/>
            <person name="Yang H."/>
            <person name="Liu X."/>
            <person name="Wang J."/>
            <person name="Yin Y."/>
            <person name="Wang J."/>
        </authorList>
    </citation>
    <scope>NUCLEOTIDE SEQUENCE [LARGE SCALE GENOMIC DNA]</scope>
    <source>
        <strain evidence="2">05x7-T-G4-1.051#20</strain>
    </source>
</reference>
<evidence type="ECO:0000313" key="2">
    <source>
        <dbReference type="EMBL" id="EKC39273.1"/>
    </source>
</evidence>